<dbReference type="InterPro" id="IPR036457">
    <property type="entry name" value="PPM-type-like_dom_sf"/>
</dbReference>
<dbReference type="OrthoDB" id="10264738at2759"/>
<evidence type="ECO:0000313" key="2">
    <source>
        <dbReference type="EMBL" id="GFP95632.1"/>
    </source>
</evidence>
<dbReference type="PANTHER" id="PTHR13832:SF853">
    <property type="entry name" value="PROTEIN PHOSPHATASE 2C 2-RELATED"/>
    <property type="match status" value="1"/>
</dbReference>
<evidence type="ECO:0000259" key="1">
    <source>
        <dbReference type="PROSITE" id="PS51746"/>
    </source>
</evidence>
<dbReference type="Proteomes" id="UP000653305">
    <property type="component" value="Unassembled WGS sequence"/>
</dbReference>
<dbReference type="PANTHER" id="PTHR13832">
    <property type="entry name" value="PROTEIN PHOSPHATASE 2C"/>
    <property type="match status" value="1"/>
</dbReference>
<dbReference type="EMBL" id="BMAC01000400">
    <property type="protein sequence ID" value="GFP95632.1"/>
    <property type="molecule type" value="Genomic_DNA"/>
</dbReference>
<gene>
    <name evidence="2" type="ORF">PHJA_001707400</name>
</gene>
<protein>
    <submittedName>
        <fullName evidence="2">Probable protein phosphatase 2c 25</fullName>
    </submittedName>
</protein>
<organism evidence="2 3">
    <name type="scientific">Phtheirospermum japonicum</name>
    <dbReference type="NCBI Taxonomy" id="374723"/>
    <lineage>
        <taxon>Eukaryota</taxon>
        <taxon>Viridiplantae</taxon>
        <taxon>Streptophyta</taxon>
        <taxon>Embryophyta</taxon>
        <taxon>Tracheophyta</taxon>
        <taxon>Spermatophyta</taxon>
        <taxon>Magnoliopsida</taxon>
        <taxon>eudicotyledons</taxon>
        <taxon>Gunneridae</taxon>
        <taxon>Pentapetalae</taxon>
        <taxon>asterids</taxon>
        <taxon>lamiids</taxon>
        <taxon>Lamiales</taxon>
        <taxon>Orobanchaceae</taxon>
        <taxon>Orobanchaceae incertae sedis</taxon>
        <taxon>Phtheirospermum</taxon>
    </lineage>
</organism>
<dbReference type="SUPFAM" id="SSF81606">
    <property type="entry name" value="PP2C-like"/>
    <property type="match status" value="1"/>
</dbReference>
<sequence length="94" mass="10269">MMVQIEVAIKGRYLTTDSKFLKSDLRGGTCCVTALIAKGNLIVSIAGDCRAVCSRGGVAKALTSDHRPSRQDEQDRIEVLVSNYNILKLHMLFG</sequence>
<accession>A0A830CBH3</accession>
<proteinExistence type="predicted"/>
<dbReference type="AlphaFoldDB" id="A0A830CBH3"/>
<keyword evidence="3" id="KW-1185">Reference proteome</keyword>
<feature type="domain" description="PPM-type phosphatase" evidence="1">
    <location>
        <begin position="1"/>
        <end position="94"/>
    </location>
</feature>
<comment type="caution">
    <text evidence="2">The sequence shown here is derived from an EMBL/GenBank/DDBJ whole genome shotgun (WGS) entry which is preliminary data.</text>
</comment>
<name>A0A830CBH3_9LAMI</name>
<dbReference type="Gene3D" id="3.60.40.10">
    <property type="entry name" value="PPM-type phosphatase domain"/>
    <property type="match status" value="1"/>
</dbReference>
<dbReference type="GO" id="GO:0004722">
    <property type="term" value="F:protein serine/threonine phosphatase activity"/>
    <property type="evidence" value="ECO:0007669"/>
    <property type="project" value="InterPro"/>
</dbReference>
<dbReference type="PROSITE" id="PS51746">
    <property type="entry name" value="PPM_2"/>
    <property type="match status" value="1"/>
</dbReference>
<reference evidence="2" key="1">
    <citation type="submission" date="2020-07" db="EMBL/GenBank/DDBJ databases">
        <title>Ethylene signaling mediates host invasion by parasitic plants.</title>
        <authorList>
            <person name="Yoshida S."/>
        </authorList>
    </citation>
    <scope>NUCLEOTIDE SEQUENCE</scope>
    <source>
        <strain evidence="2">Okayama</strain>
    </source>
</reference>
<dbReference type="Pfam" id="PF00481">
    <property type="entry name" value="PP2C"/>
    <property type="match status" value="1"/>
</dbReference>
<evidence type="ECO:0000313" key="3">
    <source>
        <dbReference type="Proteomes" id="UP000653305"/>
    </source>
</evidence>
<dbReference type="InterPro" id="IPR015655">
    <property type="entry name" value="PP2C"/>
</dbReference>
<dbReference type="InterPro" id="IPR001932">
    <property type="entry name" value="PPM-type_phosphatase-like_dom"/>
</dbReference>